<dbReference type="Proteomes" id="UP000805193">
    <property type="component" value="Unassembled WGS sequence"/>
</dbReference>
<evidence type="ECO:0000313" key="1">
    <source>
        <dbReference type="EMBL" id="KAG0432052.1"/>
    </source>
</evidence>
<accession>A0AC60QD60</accession>
<dbReference type="EMBL" id="JABSTQ010009181">
    <property type="protein sequence ID" value="KAG0432052.1"/>
    <property type="molecule type" value="Genomic_DNA"/>
</dbReference>
<evidence type="ECO:0000313" key="2">
    <source>
        <dbReference type="Proteomes" id="UP000805193"/>
    </source>
</evidence>
<proteinExistence type="predicted"/>
<protein>
    <submittedName>
        <fullName evidence="1">Uncharacterized protein</fullName>
    </submittedName>
</protein>
<keyword evidence="2" id="KW-1185">Reference proteome</keyword>
<organism evidence="1 2">
    <name type="scientific">Ixodes persulcatus</name>
    <name type="common">Taiga tick</name>
    <dbReference type="NCBI Taxonomy" id="34615"/>
    <lineage>
        <taxon>Eukaryota</taxon>
        <taxon>Metazoa</taxon>
        <taxon>Ecdysozoa</taxon>
        <taxon>Arthropoda</taxon>
        <taxon>Chelicerata</taxon>
        <taxon>Arachnida</taxon>
        <taxon>Acari</taxon>
        <taxon>Parasitiformes</taxon>
        <taxon>Ixodida</taxon>
        <taxon>Ixodoidea</taxon>
        <taxon>Ixodidae</taxon>
        <taxon>Ixodinae</taxon>
        <taxon>Ixodes</taxon>
    </lineage>
</organism>
<sequence length="819" mass="91554">MLRPTSGTAIIEGFDLTKDHEDALVNVRLCPQKNQLYEQMTVYEHLFFFAAIQKVSRDVIADQIDALVNALRLSSFLTLFPRALPGALKRKLCIALAIIADPKVLFLDEPTAGLDPQSRHDVWELLQKARRSCTILLTTHNMEEADVLGDRIAIIAEGSIRCCGSPTFLKRKLGTGYHLKIGKRPKRCDVQGIISMVQSYVPTAHLVSDTPKVLRLAMGVTSSEGFVEMFKVLERFRSKLGILSVYVSVTTMENVYWRIANDLKSEEPQPADGESDGNGAGVVDLATLRSLCERRVSHVSTASRTKALMRKRLQYTRKQWKILLVGIVVPALIIFVQGVREATSDIEFKMEPVYKYDLMSMFGGGTLTVMSADESTFSMAHHVYQPLLQHHLSQVSAVRDVTDHVLELGNSNLNAYLHCLTGASFRKDTLGPAGDSKFVVTAWHNGEAYHTAAIALNLVHTALLRSLSDDRTASITLRVRPQRRLEESARQALTGSFALRAVVERTIAFSMAMALMISAFGLFPVADRVSKSKHLQLMTGLTGKVYWMANFLFDYTVYSLAIFCFVGVNFFFYSEYTVTMIGPMVFILAAYGLCIIPMTYLLSFVTHSPANCFSLVLIVCFFGSVAAVAFITLPPTDLTPDASGWSYVHTLRPLLTVHPSFSLVLAFIRTMDAGRQSRICSRMTLKQYHQLCGANSDHHHQGRSSAQQNLADEFTETCCAAFLRSDKTAVPKVRLPYTALIEAFVMIGEALLFAVLLMYRDSGSYGRFRTFLRTKVHRRRTWPQPQQDEDLVREETHVRSLIASHELPDEVLAVFELSK</sequence>
<comment type="caution">
    <text evidence="1">The sequence shown here is derived from an EMBL/GenBank/DDBJ whole genome shotgun (WGS) entry which is preliminary data.</text>
</comment>
<name>A0AC60QD60_IXOPE</name>
<gene>
    <name evidence="1" type="ORF">HPB47_021241</name>
</gene>
<reference evidence="1 2" key="1">
    <citation type="journal article" date="2020" name="Cell">
        <title>Large-Scale Comparative Analyses of Tick Genomes Elucidate Their Genetic Diversity and Vector Capacities.</title>
        <authorList>
            <consortium name="Tick Genome and Microbiome Consortium (TIGMIC)"/>
            <person name="Jia N."/>
            <person name="Wang J."/>
            <person name="Shi W."/>
            <person name="Du L."/>
            <person name="Sun Y."/>
            <person name="Zhan W."/>
            <person name="Jiang J.F."/>
            <person name="Wang Q."/>
            <person name="Zhang B."/>
            <person name="Ji P."/>
            <person name="Bell-Sakyi L."/>
            <person name="Cui X.M."/>
            <person name="Yuan T.T."/>
            <person name="Jiang B.G."/>
            <person name="Yang W.F."/>
            <person name="Lam T.T."/>
            <person name="Chang Q.C."/>
            <person name="Ding S.J."/>
            <person name="Wang X.J."/>
            <person name="Zhu J.G."/>
            <person name="Ruan X.D."/>
            <person name="Zhao L."/>
            <person name="Wei J.T."/>
            <person name="Ye R.Z."/>
            <person name="Que T.C."/>
            <person name="Du C.H."/>
            <person name="Zhou Y.H."/>
            <person name="Cheng J.X."/>
            <person name="Dai P.F."/>
            <person name="Guo W.B."/>
            <person name="Han X.H."/>
            <person name="Huang E.J."/>
            <person name="Li L.F."/>
            <person name="Wei W."/>
            <person name="Gao Y.C."/>
            <person name="Liu J.Z."/>
            <person name="Shao H.Z."/>
            <person name="Wang X."/>
            <person name="Wang C.C."/>
            <person name="Yang T.C."/>
            <person name="Huo Q.B."/>
            <person name="Li W."/>
            <person name="Chen H.Y."/>
            <person name="Chen S.E."/>
            <person name="Zhou L.G."/>
            <person name="Ni X.B."/>
            <person name="Tian J.H."/>
            <person name="Sheng Y."/>
            <person name="Liu T."/>
            <person name="Pan Y.S."/>
            <person name="Xia L.Y."/>
            <person name="Li J."/>
            <person name="Zhao F."/>
            <person name="Cao W.C."/>
        </authorList>
    </citation>
    <scope>NUCLEOTIDE SEQUENCE [LARGE SCALE GENOMIC DNA]</scope>
    <source>
        <strain evidence="1">Iper-2018</strain>
    </source>
</reference>
<feature type="non-terminal residue" evidence="1">
    <location>
        <position position="819"/>
    </location>
</feature>